<comment type="caution">
    <text evidence="8">The sequence shown here is derived from an EMBL/GenBank/DDBJ whole genome shotgun (WGS) entry which is preliminary data.</text>
</comment>
<dbReference type="GO" id="GO:0009927">
    <property type="term" value="F:histidine phosphotransfer kinase activity"/>
    <property type="evidence" value="ECO:0007669"/>
    <property type="project" value="TreeGrafter"/>
</dbReference>
<dbReference type="CDD" id="cd00082">
    <property type="entry name" value="HisKA"/>
    <property type="match status" value="1"/>
</dbReference>
<feature type="transmembrane region" description="Helical" evidence="6">
    <location>
        <begin position="279"/>
        <end position="298"/>
    </location>
</feature>
<dbReference type="Proteomes" id="UP000484255">
    <property type="component" value="Unassembled WGS sequence"/>
</dbReference>
<feature type="transmembrane region" description="Helical" evidence="6">
    <location>
        <begin position="344"/>
        <end position="359"/>
    </location>
</feature>
<evidence type="ECO:0000313" key="9">
    <source>
        <dbReference type="Proteomes" id="UP000484255"/>
    </source>
</evidence>
<organism evidence="8 9">
    <name type="scientific">Ideonella livida</name>
    <dbReference type="NCBI Taxonomy" id="2707176"/>
    <lineage>
        <taxon>Bacteria</taxon>
        <taxon>Pseudomonadati</taxon>
        <taxon>Pseudomonadota</taxon>
        <taxon>Betaproteobacteria</taxon>
        <taxon>Burkholderiales</taxon>
        <taxon>Sphaerotilaceae</taxon>
        <taxon>Ideonella</taxon>
    </lineage>
</organism>
<dbReference type="Gene3D" id="3.30.565.10">
    <property type="entry name" value="Histidine kinase-like ATPase, C-terminal domain"/>
    <property type="match status" value="1"/>
</dbReference>
<dbReference type="EMBL" id="JAAGOH010000035">
    <property type="protein sequence ID" value="NDY93426.1"/>
    <property type="molecule type" value="Genomic_DNA"/>
</dbReference>
<dbReference type="InterPro" id="IPR036890">
    <property type="entry name" value="HATPase_C_sf"/>
</dbReference>
<feature type="transmembrane region" description="Helical" evidence="6">
    <location>
        <begin position="305"/>
        <end position="324"/>
    </location>
</feature>
<feature type="transmembrane region" description="Helical" evidence="6">
    <location>
        <begin position="364"/>
        <end position="381"/>
    </location>
</feature>
<feature type="region of interest" description="Disordered" evidence="5">
    <location>
        <begin position="712"/>
        <end position="747"/>
    </location>
</feature>
<evidence type="ECO:0000256" key="3">
    <source>
        <dbReference type="ARBA" id="ARBA00022679"/>
    </source>
</evidence>
<dbReference type="SMART" id="SM00387">
    <property type="entry name" value="HATPase_c"/>
    <property type="match status" value="1"/>
</dbReference>
<keyword evidence="4" id="KW-0418">Kinase</keyword>
<keyword evidence="9" id="KW-1185">Reference proteome</keyword>
<feature type="transmembrane region" description="Helical" evidence="6">
    <location>
        <begin position="401"/>
        <end position="421"/>
    </location>
</feature>
<feature type="transmembrane region" description="Helical" evidence="6">
    <location>
        <begin position="215"/>
        <end position="238"/>
    </location>
</feature>
<dbReference type="SMART" id="SM00388">
    <property type="entry name" value="HisKA"/>
    <property type="match status" value="1"/>
</dbReference>
<keyword evidence="6" id="KW-1133">Transmembrane helix</keyword>
<keyword evidence="6" id="KW-0812">Transmembrane</keyword>
<dbReference type="PANTHER" id="PTHR43047:SF72">
    <property type="entry name" value="OSMOSENSING HISTIDINE PROTEIN KINASE SLN1"/>
    <property type="match status" value="1"/>
</dbReference>
<keyword evidence="3" id="KW-0808">Transferase</keyword>
<evidence type="ECO:0000256" key="6">
    <source>
        <dbReference type="SAM" id="Phobius"/>
    </source>
</evidence>
<feature type="domain" description="Histidine kinase" evidence="7">
    <location>
        <begin position="472"/>
        <end position="708"/>
    </location>
</feature>
<dbReference type="GO" id="GO:0000155">
    <property type="term" value="F:phosphorelay sensor kinase activity"/>
    <property type="evidence" value="ECO:0007669"/>
    <property type="project" value="InterPro"/>
</dbReference>
<dbReference type="GO" id="GO:0005886">
    <property type="term" value="C:plasma membrane"/>
    <property type="evidence" value="ECO:0007669"/>
    <property type="project" value="TreeGrafter"/>
</dbReference>
<dbReference type="PANTHER" id="PTHR43047">
    <property type="entry name" value="TWO-COMPONENT HISTIDINE PROTEIN KINASE"/>
    <property type="match status" value="1"/>
</dbReference>
<dbReference type="PROSITE" id="PS50109">
    <property type="entry name" value="HIS_KIN"/>
    <property type="match status" value="1"/>
</dbReference>
<proteinExistence type="predicted"/>
<dbReference type="Pfam" id="PF07696">
    <property type="entry name" value="7TMR-DISMED2"/>
    <property type="match status" value="1"/>
</dbReference>
<gene>
    <name evidence="8" type="ORF">G3A44_19735</name>
</gene>
<comment type="catalytic activity">
    <reaction evidence="1">
        <text>ATP + protein L-histidine = ADP + protein N-phospho-L-histidine.</text>
        <dbReference type="EC" id="2.7.13.3"/>
    </reaction>
</comment>
<dbReference type="EC" id="2.7.13.3" evidence="2"/>
<dbReference type="CDD" id="cd00075">
    <property type="entry name" value="HATPase"/>
    <property type="match status" value="1"/>
</dbReference>
<reference evidence="8 9" key="1">
    <citation type="submission" date="2020-02" db="EMBL/GenBank/DDBJ databases">
        <title>Ideonella bacterium strain TBM-1.</title>
        <authorList>
            <person name="Chen W.-M."/>
        </authorList>
    </citation>
    <scope>NUCLEOTIDE SEQUENCE [LARGE SCALE GENOMIC DNA]</scope>
    <source>
        <strain evidence="8 9">TBM-1</strain>
    </source>
</reference>
<dbReference type="InterPro" id="IPR011622">
    <property type="entry name" value="7TMR_DISM_rcpt_extracell_dom2"/>
</dbReference>
<dbReference type="Pfam" id="PF02518">
    <property type="entry name" value="HATPase_c"/>
    <property type="match status" value="1"/>
</dbReference>
<sequence>MTETRASARRACLPLAPPPWLRTRLFQLLLVLVAVGLIDQIGLRSALAVPEDALLTVPKAQILGVERLEMVMANADAHPQIMAWWPGWRPVSLPVDLQATSTNRSTLWLKVRLRHELSSPPWLWVTPNAIHEVRVHVPDGQGRWTLRRTGNRLTATQRDLPLPQHVVTVPVAAGQETEVLLEIGGTRAAGRLDLRLLDPAEFATRTFPLELRNQLLMGCALMLCLVCLTTGLLLLRLAPVMMGLQLVVLGTVQFQLQGHAGLLLSPATAHRLADHLPNLMGLELALGIGVAWSYLALVSRQRLPAWLAPACQALLLAVGALLVARALSGAIHDSFNGLLDTLRWSAWLILMPTALWMVMRGDGLAALVLVGLLACALQGLPPGGLPGSTPALEALRDPRSPVAPMVALLVLYVGAAAHLIVNGYQSQARRRADDAAQKQRLQEQVHERTAQLAAALDASRQAAQDKTDFLAKVSHELSAPTHLLLGYLELARQAEAPAETAQALGVAQDASRQLARRIGDLIAFNRLGHARLQVRLEPVLLPALWQTLQSQTAWMARRHRRTLRFDWDADLPDWVALDGERVLQVLDILVDNALRHTPQGPVVLRARLRPAPALALEAPRLGVAFEVEDAGPGLSPAAVARLLGTGAAPTPDQAHAADRPVQTEGAGLGLGLGLGIARQLLALMQTRLEIRSDPATGSVFAFTLWTVPLPSPPAAGDGTAPPPPPPPPRALQPPLPGAPPAAIPPPDWNALLQAARQGDLSALDDWRARHAPLVVQDPALDAQLQDLDLEGLQRRALAGGAVASPVLPVSPAVGAGPAPAPAG</sequence>
<evidence type="ECO:0000313" key="8">
    <source>
        <dbReference type="EMBL" id="NDY93426.1"/>
    </source>
</evidence>
<keyword evidence="6" id="KW-0472">Membrane</keyword>
<dbReference type="Gene3D" id="2.60.40.2380">
    <property type="match status" value="1"/>
</dbReference>
<dbReference type="RefSeq" id="WP_163459460.1">
    <property type="nucleotide sequence ID" value="NZ_JAAGOH010000035.1"/>
</dbReference>
<evidence type="ECO:0000256" key="1">
    <source>
        <dbReference type="ARBA" id="ARBA00000085"/>
    </source>
</evidence>
<evidence type="ECO:0000256" key="5">
    <source>
        <dbReference type="SAM" id="MobiDB-lite"/>
    </source>
</evidence>
<accession>A0A7C9TP79</accession>
<evidence type="ECO:0000256" key="4">
    <source>
        <dbReference type="ARBA" id="ARBA00022777"/>
    </source>
</evidence>
<name>A0A7C9TP79_9BURK</name>
<dbReference type="InterPro" id="IPR036097">
    <property type="entry name" value="HisK_dim/P_sf"/>
</dbReference>
<dbReference type="SUPFAM" id="SSF55874">
    <property type="entry name" value="ATPase domain of HSP90 chaperone/DNA topoisomerase II/histidine kinase"/>
    <property type="match status" value="1"/>
</dbReference>
<dbReference type="InterPro" id="IPR003661">
    <property type="entry name" value="HisK_dim/P_dom"/>
</dbReference>
<evidence type="ECO:0000259" key="7">
    <source>
        <dbReference type="PROSITE" id="PS50109"/>
    </source>
</evidence>
<dbReference type="InterPro" id="IPR003594">
    <property type="entry name" value="HATPase_dom"/>
</dbReference>
<protein>
    <recommendedName>
        <fullName evidence="2">histidine kinase</fullName>
        <ecNumber evidence="2">2.7.13.3</ecNumber>
    </recommendedName>
</protein>
<dbReference type="Pfam" id="PF00512">
    <property type="entry name" value="HisKA"/>
    <property type="match status" value="1"/>
</dbReference>
<dbReference type="InterPro" id="IPR005467">
    <property type="entry name" value="His_kinase_dom"/>
</dbReference>
<dbReference type="SUPFAM" id="SSF47384">
    <property type="entry name" value="Homodimeric domain of signal transducing histidine kinase"/>
    <property type="match status" value="1"/>
</dbReference>
<feature type="compositionally biased region" description="Pro residues" evidence="5">
    <location>
        <begin position="720"/>
        <end position="747"/>
    </location>
</feature>
<dbReference type="Gene3D" id="1.10.287.130">
    <property type="match status" value="1"/>
</dbReference>
<dbReference type="AlphaFoldDB" id="A0A7C9TP79"/>
<evidence type="ECO:0000256" key="2">
    <source>
        <dbReference type="ARBA" id="ARBA00012438"/>
    </source>
</evidence>